<sequence>MKGKRKKGKDFSCAAAGPAICPKKQPKEGYDFPCRDLRTSDVVHRNRKKLARFHRKHSPLIGAMPEGNFFLGISKHIFRRISRYPRLYCFRAAIGICARHSAGNTSKKGGRFSD</sequence>
<name>A0A3E0JZM6_9BACI</name>
<proteinExistence type="predicted"/>
<accession>A0A3E0JZM6</accession>
<evidence type="ECO:0000313" key="1">
    <source>
        <dbReference type="EMBL" id="REJ25895.1"/>
    </source>
</evidence>
<dbReference type="AlphaFoldDB" id="A0A3E0JZM6"/>
<organism evidence="1 2">
    <name type="scientific">Caldibacillus debilis</name>
    <dbReference type="NCBI Taxonomy" id="301148"/>
    <lineage>
        <taxon>Bacteria</taxon>
        <taxon>Bacillati</taxon>
        <taxon>Bacillota</taxon>
        <taxon>Bacilli</taxon>
        <taxon>Bacillales</taxon>
        <taxon>Bacillaceae</taxon>
        <taxon>Caldibacillus</taxon>
    </lineage>
</organism>
<gene>
    <name evidence="1" type="ORF">C6P37_14220</name>
</gene>
<evidence type="ECO:0000313" key="2">
    <source>
        <dbReference type="Proteomes" id="UP000257014"/>
    </source>
</evidence>
<comment type="caution">
    <text evidence="1">The sequence shown here is derived from an EMBL/GenBank/DDBJ whole genome shotgun (WGS) entry which is preliminary data.</text>
</comment>
<reference evidence="1 2" key="1">
    <citation type="submission" date="2018-03" db="EMBL/GenBank/DDBJ databases">
        <authorList>
            <person name="Keele B.F."/>
        </authorList>
    </citation>
    <scope>NUCLEOTIDE SEQUENCE [LARGE SCALE GENOMIC DNA]</scope>
    <source>
        <strain evidence="1">ZCTH4_d</strain>
    </source>
</reference>
<dbReference type="Proteomes" id="UP000257014">
    <property type="component" value="Unassembled WGS sequence"/>
</dbReference>
<protein>
    <submittedName>
        <fullName evidence="1">Uncharacterized protein</fullName>
    </submittedName>
</protein>
<dbReference type="EMBL" id="QEWE01000029">
    <property type="protein sequence ID" value="REJ25895.1"/>
    <property type="molecule type" value="Genomic_DNA"/>
</dbReference>